<dbReference type="AlphaFoldDB" id="V5GWN1"/>
<dbReference type="SUPFAM" id="SSF50156">
    <property type="entry name" value="PDZ domain-like"/>
    <property type="match status" value="1"/>
</dbReference>
<gene>
    <name evidence="2" type="primary">PDZD2</name>
</gene>
<name>V5GWN1_ANOGL</name>
<dbReference type="Gene3D" id="2.30.42.10">
    <property type="match status" value="1"/>
</dbReference>
<organism evidence="2">
    <name type="scientific">Anoplophora glabripennis</name>
    <name type="common">Asian longhorn beetle</name>
    <name type="synonym">Anoplophora nobilis</name>
    <dbReference type="NCBI Taxonomy" id="217634"/>
    <lineage>
        <taxon>Eukaryota</taxon>
        <taxon>Metazoa</taxon>
        <taxon>Ecdysozoa</taxon>
        <taxon>Arthropoda</taxon>
        <taxon>Hexapoda</taxon>
        <taxon>Insecta</taxon>
        <taxon>Pterygota</taxon>
        <taxon>Neoptera</taxon>
        <taxon>Endopterygota</taxon>
        <taxon>Coleoptera</taxon>
        <taxon>Polyphaga</taxon>
        <taxon>Cucujiformia</taxon>
        <taxon>Chrysomeloidea</taxon>
        <taxon>Cerambycidae</taxon>
        <taxon>Lamiinae</taxon>
        <taxon>Lamiini</taxon>
        <taxon>Anoplophora</taxon>
    </lineage>
</organism>
<evidence type="ECO:0000313" key="2">
    <source>
        <dbReference type="EMBL" id="JAB64663.1"/>
    </source>
</evidence>
<dbReference type="PANTHER" id="PTHR11324">
    <property type="entry name" value="IL16-RELATED"/>
    <property type="match status" value="1"/>
</dbReference>
<dbReference type="EMBL" id="GALX01003803">
    <property type="protein sequence ID" value="JAB64663.1"/>
    <property type="molecule type" value="Transcribed_RNA"/>
</dbReference>
<reference evidence="2" key="1">
    <citation type="submission" date="2013-07" db="EMBL/GenBank/DDBJ databases">
        <title>Midgut Transcriptome Profiling of Anoplphora glabripennis, a Lignocellulose Degrading, Wood-Boring Cerambycid.</title>
        <authorList>
            <person name="Scully E.D."/>
            <person name="Hoover K."/>
            <person name="Carlson J.E."/>
            <person name="Tien M."/>
            <person name="Geib S.M."/>
        </authorList>
    </citation>
    <scope>NUCLEOTIDE SEQUENCE</scope>
</reference>
<protein>
    <submittedName>
        <fullName evidence="2">PDZ domain-containing protein 2</fullName>
    </submittedName>
</protein>
<proteinExistence type="predicted"/>
<dbReference type="InterPro" id="IPR036034">
    <property type="entry name" value="PDZ_sf"/>
</dbReference>
<dbReference type="PROSITE" id="PS50106">
    <property type="entry name" value="PDZ"/>
    <property type="match status" value="1"/>
</dbReference>
<accession>V5GWN1</accession>
<dbReference type="InterPro" id="IPR001478">
    <property type="entry name" value="PDZ"/>
</dbReference>
<dbReference type="PANTHER" id="PTHR11324:SF16">
    <property type="entry name" value="PDZ DOMAIN-CONTAINING PROTEIN 2"/>
    <property type="match status" value="1"/>
</dbReference>
<dbReference type="SMART" id="SM00228">
    <property type="entry name" value="PDZ"/>
    <property type="match status" value="1"/>
</dbReference>
<feature type="domain" description="PDZ" evidence="1">
    <location>
        <begin position="44"/>
        <end position="119"/>
    </location>
</feature>
<evidence type="ECO:0000259" key="1">
    <source>
        <dbReference type="PROSITE" id="PS50106"/>
    </source>
</evidence>
<sequence length="128" mass="13631">MEEGIEIVPSAGSNLQRRSSSLSVLTDIKSATAVEVPAKKANNVISFLKDGAGLGFSIEGGKDSPLGDVPLIVKKIFTGGAADKNGQLKVGDEILFINDISFSNLSRMEAWTIMKKVPEGNVSIHIFR</sequence>
<dbReference type="Pfam" id="PF00595">
    <property type="entry name" value="PDZ"/>
    <property type="match status" value="1"/>
</dbReference>